<proteinExistence type="inferred from homology"/>
<keyword evidence="4" id="KW-0732">Signal</keyword>
<evidence type="ECO:0000313" key="6">
    <source>
        <dbReference type="EMBL" id="TQF13881.1"/>
    </source>
</evidence>
<dbReference type="InterPro" id="IPR050770">
    <property type="entry name" value="Intradiol_RC_Dioxygenase"/>
</dbReference>
<comment type="caution">
    <text evidence="6">The sequence shown here is derived from an EMBL/GenBank/DDBJ whole genome shotgun (WGS) entry which is preliminary data.</text>
</comment>
<protein>
    <submittedName>
        <fullName evidence="6">Intradiol ring-cleavage dioxygenase</fullName>
    </submittedName>
</protein>
<dbReference type="InterPro" id="IPR000627">
    <property type="entry name" value="Intradiol_dOase_C"/>
</dbReference>
<reference evidence="6 7" key="1">
    <citation type="submission" date="2019-06" db="EMBL/GenBank/DDBJ databases">
        <authorList>
            <person name="Livingstone P."/>
            <person name="Whitworth D."/>
        </authorList>
    </citation>
    <scope>NUCLEOTIDE SEQUENCE [LARGE SCALE GENOMIC DNA]</scope>
    <source>
        <strain evidence="6 7">AM401</strain>
    </source>
</reference>
<dbReference type="EMBL" id="VIFM01000085">
    <property type="protein sequence ID" value="TQF13881.1"/>
    <property type="molecule type" value="Genomic_DNA"/>
</dbReference>
<feature type="domain" description="Intradiol ring-cleavage dioxygenases" evidence="5">
    <location>
        <begin position="63"/>
        <end position="162"/>
    </location>
</feature>
<dbReference type="Proteomes" id="UP000315369">
    <property type="component" value="Unassembled WGS sequence"/>
</dbReference>
<dbReference type="InterPro" id="IPR006311">
    <property type="entry name" value="TAT_signal"/>
</dbReference>
<evidence type="ECO:0000256" key="3">
    <source>
        <dbReference type="ARBA" id="ARBA00023002"/>
    </source>
</evidence>
<evidence type="ECO:0000256" key="4">
    <source>
        <dbReference type="SAM" id="SignalP"/>
    </source>
</evidence>
<name>A0A540WY03_9BACT</name>
<accession>A0A540WY03</accession>
<evidence type="ECO:0000256" key="2">
    <source>
        <dbReference type="ARBA" id="ARBA00022964"/>
    </source>
</evidence>
<dbReference type="OrthoDB" id="9800887at2"/>
<sequence>MRELSRRSVVLGLGSCAVSVVACTCAVPAEAVPVAPRVRAQLYTCEGCEAVAERVPERLIPTVRLASAEEPGERMTLTGWVLSAQSREPVAGVVIYAHHTNAAGLYANGTRESEWSRRHGRLRGWARTGGDGVYAFETIKPAPYPNDTLPAHVHLFIGEPGRPAYHVDDVVFDGEFGVTPRYREKQELRGGSGIVKLSRTASGVWLARRDIVLERHP</sequence>
<organism evidence="6 7">
    <name type="scientific">Myxococcus llanfairpwllgwyngyllgogerychwyrndrobwllllantysiliogogogochensis</name>
    <dbReference type="NCBI Taxonomy" id="2590453"/>
    <lineage>
        <taxon>Bacteria</taxon>
        <taxon>Pseudomonadati</taxon>
        <taxon>Myxococcota</taxon>
        <taxon>Myxococcia</taxon>
        <taxon>Myxococcales</taxon>
        <taxon>Cystobacterineae</taxon>
        <taxon>Myxococcaceae</taxon>
        <taxon>Myxococcus</taxon>
    </lineage>
</organism>
<dbReference type="GO" id="GO:0008199">
    <property type="term" value="F:ferric iron binding"/>
    <property type="evidence" value="ECO:0007669"/>
    <property type="project" value="InterPro"/>
</dbReference>
<dbReference type="PROSITE" id="PS51257">
    <property type="entry name" value="PROKAR_LIPOPROTEIN"/>
    <property type="match status" value="1"/>
</dbReference>
<keyword evidence="7" id="KW-1185">Reference proteome</keyword>
<keyword evidence="3" id="KW-0560">Oxidoreductase</keyword>
<dbReference type="PANTHER" id="PTHR33711">
    <property type="entry name" value="DIOXYGENASE, PUTATIVE (AFU_ORTHOLOGUE AFUA_2G02910)-RELATED"/>
    <property type="match status" value="1"/>
</dbReference>
<dbReference type="PANTHER" id="PTHR33711:SF7">
    <property type="entry name" value="INTRADIOL RING-CLEAVAGE DIOXYGENASES DOMAIN-CONTAINING PROTEIN-RELATED"/>
    <property type="match status" value="1"/>
</dbReference>
<evidence type="ECO:0000259" key="5">
    <source>
        <dbReference type="Pfam" id="PF00775"/>
    </source>
</evidence>
<dbReference type="PROSITE" id="PS51318">
    <property type="entry name" value="TAT"/>
    <property type="match status" value="1"/>
</dbReference>
<dbReference type="GO" id="GO:0016702">
    <property type="term" value="F:oxidoreductase activity, acting on single donors with incorporation of molecular oxygen, incorporation of two atoms of oxygen"/>
    <property type="evidence" value="ECO:0007669"/>
    <property type="project" value="InterPro"/>
</dbReference>
<gene>
    <name evidence="6" type="ORF">FJV41_21690</name>
</gene>
<feature type="chain" id="PRO_5021767750" evidence="4">
    <location>
        <begin position="23"/>
        <end position="217"/>
    </location>
</feature>
<keyword evidence="2 6" id="KW-0223">Dioxygenase</keyword>
<evidence type="ECO:0000256" key="1">
    <source>
        <dbReference type="ARBA" id="ARBA00007825"/>
    </source>
</evidence>
<dbReference type="InterPro" id="IPR015889">
    <property type="entry name" value="Intradiol_dOase_core"/>
</dbReference>
<dbReference type="SUPFAM" id="SSF49482">
    <property type="entry name" value="Aromatic compound dioxygenase"/>
    <property type="match status" value="1"/>
</dbReference>
<feature type="signal peptide" evidence="4">
    <location>
        <begin position="1"/>
        <end position="22"/>
    </location>
</feature>
<comment type="similarity">
    <text evidence="1">Belongs to the intradiol ring-cleavage dioxygenase family.</text>
</comment>
<dbReference type="AlphaFoldDB" id="A0A540WY03"/>
<dbReference type="Gene3D" id="2.60.130.10">
    <property type="entry name" value="Aromatic compound dioxygenase"/>
    <property type="match status" value="1"/>
</dbReference>
<dbReference type="Pfam" id="PF00775">
    <property type="entry name" value="Dioxygenase_C"/>
    <property type="match status" value="1"/>
</dbReference>
<evidence type="ECO:0000313" key="7">
    <source>
        <dbReference type="Proteomes" id="UP000315369"/>
    </source>
</evidence>